<dbReference type="PROSITE" id="PS50853">
    <property type="entry name" value="FN3"/>
    <property type="match status" value="5"/>
</dbReference>
<dbReference type="Pfam" id="PF19081">
    <property type="entry name" value="Ig_7"/>
    <property type="match status" value="1"/>
</dbReference>
<dbReference type="CDD" id="cd00063">
    <property type="entry name" value="FN3"/>
    <property type="match status" value="4"/>
</dbReference>
<dbReference type="Pfam" id="PF13585">
    <property type="entry name" value="CHU_C"/>
    <property type="match status" value="1"/>
</dbReference>
<accession>A0ABV5GHA8</accession>
<sequence length="2627" mass="280851">MQKNYLSFKTTLSKTKNGIFQKKTDYYWACTKIILPHFYLLLLLFVSNLGYSQLALESFDSGIPGTWAVNSNLATAPANNWIATPNGGYLGSGGALVNPSLNNTQGITAEYYLISPQFLTPSNGEIRFFTKQGSFLNRGATYQIRISTANQPDISSFNVVLQSWTEAQLNASATVYEEKVVPIPSIPAGIPVYIAFVAVTNQTGTAATIGDTWFVDRARVISSCSPVTGITSVSSTNSVVINWAHPTATNFGIEVVAAGAGHGPTGTPVTGTTYTANGLTPNTTYDVYIITNCDGTTSSTWAGPFSITTTLVGMTCANPIVIPTTVPITPFVYSNNLSVFNDTMTYTEYSSLGNSCLPPGTTQNYLSGDHAFFNYTPTTDGLINITQAINVSGGAGNCYNSLTGVFIYDSCAGVGTSAACLGATTTDSDTPSTIFNVFVQAGHSYTIVVSSPFQHDTPGAGICFTLTVSGSSCPAPSGITYQHLTQNGAEFSWNNIGNFVSEWQYVAVPANLGAPTGSETLTTTLTNLNNLVTGLLPNTAYNFYVRSVCSSTPGEWSAPLAFTTQCTVFTLPYYTGFTHGGECWTALNLNNDASSFNFGPNWESEPCARLRTGEAANFTNDILVSPKLQFDGTQKRLRFKYQVYGNWGPASNPTPGPGSFEIKLSTTGVGEQDFTTTVLPLASYTTGYDFIEKIVVLPAGIIGDVNIAWILPNGATQTGIQFYIDDVYVEDLPACSEPSYPVVTAGSITNTSLELSWISGFNNTQWQIVAQPQGTGTPTTSGILVSTNPYTLTGLMPSTRYEIYIRAYCSATEQSTWAGPINVNTVCDPQPTPYYESLDDADPNTKKFCWSKNNQNGDTTEWFINTNDATISQAPSFFTPFGGFDDWLISGPVNAVGNKRLRFNYRVSIGIFAPSPRGNLEILLSTTPDFSTYTTLIPSHDFTNTAFQEDSVLFTGAGTVYVAFRVPPTMTDPSNSGIIMINDITIDDAPACPDPSHLGLTSITSTSADLNWIVGNTETQWQIVVQPAGSGIPAGSGTIVNTTPTYNATGLTPDTAYEYYVRAVCTSENSNWVGPFTFRTTCNPISTPFLETFDTTSTTETCWKIINGNAIAYDWDLNESVNPIFGNQMASIFSGSNGDNDDWLITPTLSAHAGQRLRFYYKVYDSEFHEDLKIKLSTNGTTVNQFSTLLYQNSLTTTTNAIGTVEGSNTITVASAEDIRVGDVLYMPGFPFPYQTRVTNITGTVITLSNAATLTLTGEQSVELTHEVINNEEVKEMVINLTSVTSATNINIGFYIPRFLPNPWGYRSQFLFVDNVIVEDIPLCPSVINVTTNNIVDTTADINWETTGSETSWEISVQPFGTPAPIGATLPAYLHTTTAHPYTVTGLTPATQYQYYVRAICSSTSQSEWIGPFEFTTRCDFANVCQYTISVTNGNTGQVTNNVSVKQNGVEVQALEFPGFGQPTTIDYTIFLCSGVEFNLYWNGLGSGVQYSEAQITIKDESNTVIWTSPLGLGTVNTNIYTGFASCGTITCPQPTNLAVSNQGLLTWTPGATETQWEVFIQPLGNGTLPQSGHIVNTASYTPITTDFVDATAGTYEYFVRAICGTSNNSYWSGPKVFVRNDEPTTSVRLQVNTAEVCQSSGIDASFIGATASSVPTSCPGINGGDIWYDFIATSKIHYIELSDFTPGSYYDSSFEGPWPKIIMSLYEVQTDGSLVEKGCSENNSMTTMYSSELVVGYSYKIRLKLNSTIPSDKKFHICITTPNDLCEVNAFNYSFEKLPMQDVGGISTILDALVIPGWRVNTDWGTMFFLDSSNLVGGDPYSGGQYVQLVQDGEEVWNPSDPNIKGLYKDFDTSEITKMDYSFASATRTTTGTTLKLFAGPPSGPFTVVAQHTANSTTWQLVEGTYTIPTGQTNTRFIFRVEGNAIGHLLDAANFKANVEINIATPNTTLDCATTSMNFDANGVGQWVAEAGNPATTTIANPNSGATNVSGFTAPGSYIFHWNTRYCQKSITITKQGTTAVATVTSPVVYCIGATATSLTATAPSGNSLMWYTGGTGTTIAPIPATATAGNTSYYVSVVDGNGCEGPRTEIAVTVNALPTATISGTTTVCLNAPCTTITFTGANGVAPYTFIYTDNNGVNQTITSTGNSATICVPTLSDGVFTYNLVSVSSSDLVACSQTQTGSAIVTVEELPTVAISGTSTICSGQTATISFIGTPDASVIYTVNSGSNQTIVLDGAGLASITTSPLTSSTTYSLVSVTSAGTASCSQIITGSAIVTVTPLVTPNVTFSYLQTCRNAGVNPLPVLTTNFAIGGIFSSSTVTVNPTTGAVDLSLASVGSHQITYTLLSNTSTCTTGGTFTATLVIVTNITPVTGFSYAATYCANAANDFPITLTGFTSGGVFNAGAGLIINPTTGEINIAQSNAGNYTITYTIATDASACNAGGSSNFNITITPDFTFAIEDFCQNSNLTLHLINTNFNEETVSYTWTQGSNIVGTNATLNVNAYLTQNPSLSLPLTFGVSVSLNGCTTQQNFTLDDNPCLIIPRGISPNNDQVNDDFDLTGYGVNEILIFNRYGTKVYSFSGNYTNQWKGQTDGGSELPDGTYFYSIHTTDKAVKTGWVYINRQY</sequence>
<feature type="transmembrane region" description="Helical" evidence="1">
    <location>
        <begin position="26"/>
        <end position="46"/>
    </location>
</feature>
<evidence type="ECO:0000313" key="3">
    <source>
        <dbReference type="EMBL" id="MFB9090453.1"/>
    </source>
</evidence>
<keyword evidence="4" id="KW-1185">Reference proteome</keyword>
<keyword evidence="1" id="KW-1133">Transmembrane helix</keyword>
<feature type="domain" description="Fibronectin type-III" evidence="2">
    <location>
        <begin position="475"/>
        <end position="567"/>
    </location>
</feature>
<feature type="domain" description="Fibronectin type-III" evidence="2">
    <location>
        <begin position="223"/>
        <end position="312"/>
    </location>
</feature>
<dbReference type="SUPFAM" id="SSF49265">
    <property type="entry name" value="Fibronectin type III"/>
    <property type="match status" value="5"/>
</dbReference>
<keyword evidence="1" id="KW-0472">Membrane</keyword>
<comment type="caution">
    <text evidence="3">The sequence shown here is derived from an EMBL/GenBank/DDBJ whole genome shotgun (WGS) entry which is preliminary data.</text>
</comment>
<dbReference type="InterPro" id="IPR026341">
    <property type="entry name" value="T9SS_type_B"/>
</dbReference>
<dbReference type="InterPro" id="IPR044023">
    <property type="entry name" value="Ig_7"/>
</dbReference>
<dbReference type="EMBL" id="JBHMFB010000040">
    <property type="protein sequence ID" value="MFB9090453.1"/>
    <property type="molecule type" value="Genomic_DNA"/>
</dbReference>
<proteinExistence type="predicted"/>
<dbReference type="NCBIfam" id="NF038128">
    <property type="entry name" value="choice_anch_J"/>
    <property type="match status" value="4"/>
</dbReference>
<dbReference type="Pfam" id="PF00041">
    <property type="entry name" value="fn3"/>
    <property type="match status" value="3"/>
</dbReference>
<dbReference type="Gene3D" id="2.60.40.10">
    <property type="entry name" value="Immunoglobulins"/>
    <property type="match status" value="5"/>
</dbReference>
<feature type="domain" description="Fibronectin type-III" evidence="2">
    <location>
        <begin position="1324"/>
        <end position="1420"/>
    </location>
</feature>
<feature type="domain" description="Fibronectin type-III" evidence="2">
    <location>
        <begin position="994"/>
        <end position="1084"/>
    </location>
</feature>
<evidence type="ECO:0000259" key="2">
    <source>
        <dbReference type="PROSITE" id="PS50853"/>
    </source>
</evidence>
<dbReference type="InterPro" id="IPR003961">
    <property type="entry name" value="FN3_dom"/>
</dbReference>
<evidence type="ECO:0000256" key="1">
    <source>
        <dbReference type="SAM" id="Phobius"/>
    </source>
</evidence>
<name>A0ABV5GHA8_9FLAO</name>
<protein>
    <submittedName>
        <fullName evidence="3">Choice-of-anchor J domain-containing protein</fullName>
    </submittedName>
</protein>
<dbReference type="RefSeq" id="WP_290284480.1">
    <property type="nucleotide sequence ID" value="NZ_JAUFQN010000019.1"/>
</dbReference>
<organism evidence="3 4">
    <name type="scientific">Flavobacterium paronense</name>
    <dbReference type="NCBI Taxonomy" id="1392775"/>
    <lineage>
        <taxon>Bacteria</taxon>
        <taxon>Pseudomonadati</taxon>
        <taxon>Bacteroidota</taxon>
        <taxon>Flavobacteriia</taxon>
        <taxon>Flavobacteriales</taxon>
        <taxon>Flavobacteriaceae</taxon>
        <taxon>Flavobacterium</taxon>
    </lineage>
</organism>
<dbReference type="InterPro" id="IPR013783">
    <property type="entry name" value="Ig-like_fold"/>
</dbReference>
<dbReference type="Gene3D" id="2.60.120.200">
    <property type="match status" value="4"/>
</dbReference>
<gene>
    <name evidence="3" type="ORF">ACFFUU_12620</name>
</gene>
<feature type="domain" description="Fibronectin type-III" evidence="2">
    <location>
        <begin position="737"/>
        <end position="828"/>
    </location>
</feature>
<dbReference type="NCBIfam" id="TIGR04131">
    <property type="entry name" value="Bac_Flav_CTERM"/>
    <property type="match status" value="1"/>
</dbReference>
<evidence type="ECO:0000313" key="4">
    <source>
        <dbReference type="Proteomes" id="UP001589576"/>
    </source>
</evidence>
<dbReference type="Pfam" id="PF07675">
    <property type="entry name" value="Cleaved_Adhesin"/>
    <property type="match status" value="2"/>
</dbReference>
<dbReference type="Proteomes" id="UP001589576">
    <property type="component" value="Unassembled WGS sequence"/>
</dbReference>
<dbReference type="SMART" id="SM00060">
    <property type="entry name" value="FN3"/>
    <property type="match status" value="6"/>
</dbReference>
<reference evidence="3 4" key="1">
    <citation type="submission" date="2024-09" db="EMBL/GenBank/DDBJ databases">
        <authorList>
            <person name="Sun Q."/>
            <person name="Mori K."/>
        </authorList>
    </citation>
    <scope>NUCLEOTIDE SEQUENCE [LARGE SCALE GENOMIC DNA]</scope>
    <source>
        <strain evidence="3 4">CECT 8460</strain>
    </source>
</reference>
<dbReference type="InterPro" id="IPR036116">
    <property type="entry name" value="FN3_sf"/>
</dbReference>
<dbReference type="InterPro" id="IPR011628">
    <property type="entry name" value="Cleaved_adhesin"/>
</dbReference>
<keyword evidence="1" id="KW-0812">Transmembrane</keyword>